<dbReference type="Gene3D" id="1.20.1640.10">
    <property type="entry name" value="Multidrug efflux transporter AcrB transmembrane domain"/>
    <property type="match status" value="3"/>
</dbReference>
<feature type="transmembrane region" description="Helical" evidence="8">
    <location>
        <begin position="909"/>
        <end position="927"/>
    </location>
</feature>
<dbReference type="Gene3D" id="3.30.70.1320">
    <property type="entry name" value="Multidrug efflux transporter AcrB pore domain like"/>
    <property type="match status" value="1"/>
</dbReference>
<keyword evidence="3" id="KW-1003">Cell membrane</keyword>
<dbReference type="FunFam" id="3.30.70.1430:FF:000001">
    <property type="entry name" value="Efflux pump membrane transporter"/>
    <property type="match status" value="1"/>
</dbReference>
<feature type="transmembrane region" description="Helical" evidence="8">
    <location>
        <begin position="360"/>
        <end position="381"/>
    </location>
</feature>
<dbReference type="SUPFAM" id="SSF82714">
    <property type="entry name" value="Multidrug efflux transporter AcrB TolC docking domain, DN and DC subdomains"/>
    <property type="match status" value="2"/>
</dbReference>
<accession>A0A329CRN7</accession>
<reference evidence="9 10" key="1">
    <citation type="submission" date="2018-06" db="EMBL/GenBank/DDBJ databases">
        <title>Genomic Encyclopedia of Type Strains, Phase III (KMG-III): the genomes of soil and plant-associated and newly described type strains.</title>
        <authorList>
            <person name="Whitman W."/>
        </authorList>
    </citation>
    <scope>NUCLEOTIDE SEQUENCE [LARGE SCALE GENOMIC DNA]</scope>
    <source>
        <strain evidence="9 10">LMG 23644</strain>
    </source>
</reference>
<dbReference type="SUPFAM" id="SSF82866">
    <property type="entry name" value="Multidrug efflux transporter AcrB transmembrane domain"/>
    <property type="match status" value="2"/>
</dbReference>
<evidence type="ECO:0000256" key="8">
    <source>
        <dbReference type="SAM" id="Phobius"/>
    </source>
</evidence>
<comment type="caution">
    <text evidence="9">The sequence shown here is derived from an EMBL/GenBank/DDBJ whole genome shotgun (WGS) entry which is preliminary data.</text>
</comment>
<keyword evidence="6 8" id="KW-1133">Transmembrane helix</keyword>
<keyword evidence="5 8" id="KW-0812">Transmembrane</keyword>
<feature type="transmembrane region" description="Helical" evidence="8">
    <location>
        <begin position="336"/>
        <end position="353"/>
    </location>
</feature>
<dbReference type="Gene3D" id="3.30.2090.10">
    <property type="entry name" value="Multidrug efflux transporter AcrB TolC docking domain, DN and DC subdomains"/>
    <property type="match status" value="3"/>
</dbReference>
<evidence type="ECO:0000256" key="1">
    <source>
        <dbReference type="ARBA" id="ARBA00004429"/>
    </source>
</evidence>
<dbReference type="AlphaFoldDB" id="A0A329CRN7"/>
<dbReference type="Gene3D" id="3.30.70.1430">
    <property type="entry name" value="Multidrug efflux transporter AcrB pore domain"/>
    <property type="match status" value="2"/>
</dbReference>
<dbReference type="SUPFAM" id="SSF82693">
    <property type="entry name" value="Multidrug efflux transporter AcrB pore domain, PN1, PN2, PC1 and PC2 subdomains"/>
    <property type="match status" value="4"/>
</dbReference>
<dbReference type="PANTHER" id="PTHR32063:SF34">
    <property type="entry name" value="MULTIDRUG RESISTANCE PROTEIN MDTC"/>
    <property type="match status" value="1"/>
</dbReference>
<dbReference type="RefSeq" id="WP_111930180.1">
    <property type="nucleotide sequence ID" value="NZ_CADFFP010000002.1"/>
</dbReference>
<sequence length="1082" mass="114629">MNLSEPFIARPVATGLLAIGIALFGALAFKLLPVAPLPEVDFPTISVQATLPGADPNTVATSVATPLERQFGQISGITQMTSVSSLGATRITMQFDLNRDINGAARDVQAAISAARTNLPANLDGNPTYRKVNPADAPILIVSLTSDSATRGQLYDAASTVLQQKLLQTPGVGDVTVGGGALPAVRIELNPDRVNHYGVSLEQIRSAIATANVDLPKGSAAVGPLKYNLGANDQLYNASDYAPLIVKQSGNDVVHISDLGYVRQDVENLENYGLSNGKPAVLLIVYKQPGANVIDTVNNVKAALPFLEASILPTIKLDILMDRTSTIRASLLDVEITLAISVLLVTAVTFAFFRNWRTTLVPAIVVPLSLLGTFGVMYFLGFSLNNLSLMALTISTGFVVDDAIVVVENIMRHMERGEPPMQAALNGAREVGFTVLTISVSLIAVFIPLLLMGGIVGRLFREFSVSLSVAIIMSMVISLTVTPMLASIALRSTGHAHAENDGNEYPDSRFHRFYARTLGWVIGHPVLMGLVTILVLALNVLLYIVIPKGFFPQEDTGRLIGQVQASQSISYHAMQQKFLKINQLVLKNPNVQAVGGFVGGSNSVNTALMFVTLKPLGPRKASADQVIAQLRRSLANIPGARLFLQSAQDITVGGRQSGAQYQFTMTADEQTDLDKWVPKVVAAMHKLPMLQDINTDQQDNSMQASVAVDRDTAARLGVNFASIDQGLYDAFGQRQVSTIYKSANQYHVVMELAPEYWTDPAALKAIYVPAGAAATSGSGSTGGGTSAAPSVATSARAASTAAAAASAAAVAGPGSRTATPSAAVLSNGNALVPLAAMAHFSIAQTAISINHQGTFPAVTASFNLGPGASIGQATQQVDEAVAQLRMPASIVGSFAGTAQVFQQSVASEPILIVAALLTVYIVLGMLYENLMHPLTILSTLPSAGVGALIALLVTNTELSIIALVGVILLIGIVKKNAIMMIDFAITEERQSRLPAEQAITRACLIRFRPIMMTTSAAILGALPLVFGSGYGSEFRKPLGISIIGGLIFSQMLTLYTTPVIYLWLDRAYQRLRRRRHGKEATS</sequence>
<evidence type="ECO:0000313" key="9">
    <source>
        <dbReference type="EMBL" id="RAS37456.1"/>
    </source>
</evidence>
<protein>
    <submittedName>
        <fullName evidence="9">Multidrug efflux pump</fullName>
    </submittedName>
</protein>
<dbReference type="Proteomes" id="UP000248918">
    <property type="component" value="Unassembled WGS sequence"/>
</dbReference>
<dbReference type="OrthoDB" id="8764373at2"/>
<evidence type="ECO:0000256" key="6">
    <source>
        <dbReference type="ARBA" id="ARBA00022989"/>
    </source>
</evidence>
<dbReference type="Pfam" id="PF00873">
    <property type="entry name" value="ACR_tran"/>
    <property type="match status" value="2"/>
</dbReference>
<keyword evidence="7 8" id="KW-0472">Membrane</keyword>
<dbReference type="InterPro" id="IPR001036">
    <property type="entry name" value="Acrflvin-R"/>
</dbReference>
<evidence type="ECO:0000256" key="2">
    <source>
        <dbReference type="ARBA" id="ARBA00022448"/>
    </source>
</evidence>
<evidence type="ECO:0000256" key="4">
    <source>
        <dbReference type="ARBA" id="ARBA00022519"/>
    </source>
</evidence>
<evidence type="ECO:0000256" key="7">
    <source>
        <dbReference type="ARBA" id="ARBA00023136"/>
    </source>
</evidence>
<keyword evidence="2" id="KW-0813">Transport</keyword>
<feature type="transmembrane region" description="Helical" evidence="8">
    <location>
        <begin position="518"/>
        <end position="546"/>
    </location>
</feature>
<organism evidence="9 10">
    <name type="scientific">Paraburkholderia bryophila</name>
    <dbReference type="NCBI Taxonomy" id="420952"/>
    <lineage>
        <taxon>Bacteria</taxon>
        <taxon>Pseudomonadati</taxon>
        <taxon>Pseudomonadota</taxon>
        <taxon>Betaproteobacteria</taxon>
        <taxon>Burkholderiales</taxon>
        <taxon>Burkholderiaceae</taxon>
        <taxon>Paraburkholderia</taxon>
    </lineage>
</organism>
<dbReference type="PANTHER" id="PTHR32063">
    <property type="match status" value="1"/>
</dbReference>
<dbReference type="GO" id="GO:0005886">
    <property type="term" value="C:plasma membrane"/>
    <property type="evidence" value="ECO:0007669"/>
    <property type="project" value="UniProtKB-SubCell"/>
</dbReference>
<dbReference type="InterPro" id="IPR027463">
    <property type="entry name" value="AcrB_DN_DC_subdom"/>
</dbReference>
<proteinExistence type="predicted"/>
<evidence type="ECO:0000256" key="3">
    <source>
        <dbReference type="ARBA" id="ARBA00022475"/>
    </source>
</evidence>
<dbReference type="FunFam" id="1.20.1640.10:FF:000001">
    <property type="entry name" value="Efflux pump membrane transporter"/>
    <property type="match status" value="1"/>
</dbReference>
<comment type="subcellular location">
    <subcellularLocation>
        <location evidence="1">Cell inner membrane</location>
        <topology evidence="1">Multi-pass membrane protein</topology>
    </subcellularLocation>
</comment>
<feature type="transmembrane region" description="Helical" evidence="8">
    <location>
        <begin position="1005"/>
        <end position="1026"/>
    </location>
</feature>
<gene>
    <name evidence="9" type="ORF">BX591_103310</name>
</gene>
<dbReference type="Gene3D" id="3.30.70.1440">
    <property type="entry name" value="Multidrug efflux transporter AcrB pore domain"/>
    <property type="match status" value="2"/>
</dbReference>
<feature type="transmembrane region" description="Helical" evidence="8">
    <location>
        <begin position="431"/>
        <end position="451"/>
    </location>
</feature>
<evidence type="ECO:0000313" key="10">
    <source>
        <dbReference type="Proteomes" id="UP000248918"/>
    </source>
</evidence>
<dbReference type="EMBL" id="QLTK01000003">
    <property type="protein sequence ID" value="RAS37456.1"/>
    <property type="molecule type" value="Genomic_DNA"/>
</dbReference>
<dbReference type="PRINTS" id="PR00702">
    <property type="entry name" value="ACRIFLAVINRP"/>
</dbReference>
<name>A0A329CRN7_9BURK</name>
<feature type="transmembrane region" description="Helical" evidence="8">
    <location>
        <begin position="463"/>
        <end position="486"/>
    </location>
</feature>
<keyword evidence="4" id="KW-0997">Cell inner membrane</keyword>
<dbReference type="GO" id="GO:0042910">
    <property type="term" value="F:xenobiotic transmembrane transporter activity"/>
    <property type="evidence" value="ECO:0007669"/>
    <property type="project" value="TreeGrafter"/>
</dbReference>
<evidence type="ECO:0000256" key="5">
    <source>
        <dbReference type="ARBA" id="ARBA00022692"/>
    </source>
</evidence>
<feature type="transmembrane region" description="Helical" evidence="8">
    <location>
        <begin position="1038"/>
        <end position="1064"/>
    </location>
</feature>